<gene>
    <name evidence="4" type="ORF">AURANDRAFT_35202</name>
</gene>
<dbReference type="SMART" id="SM00175">
    <property type="entry name" value="RAB"/>
    <property type="match status" value="1"/>
</dbReference>
<dbReference type="GO" id="GO:0005525">
    <property type="term" value="F:GTP binding"/>
    <property type="evidence" value="ECO:0007669"/>
    <property type="project" value="UniProtKB-KW"/>
</dbReference>
<evidence type="ECO:0000256" key="1">
    <source>
        <dbReference type="ARBA" id="ARBA00022741"/>
    </source>
</evidence>
<accession>F0YQW1</accession>
<dbReference type="GO" id="GO:0003924">
    <property type="term" value="F:GTPase activity"/>
    <property type="evidence" value="ECO:0007669"/>
    <property type="project" value="InterPro"/>
</dbReference>
<evidence type="ECO:0008006" key="6">
    <source>
        <dbReference type="Google" id="ProtNLM"/>
    </source>
</evidence>
<name>F0YQW1_AURAN</name>
<dbReference type="CDD" id="cd04119">
    <property type="entry name" value="RJL"/>
    <property type="match status" value="1"/>
</dbReference>
<dbReference type="PROSITE" id="PS51421">
    <property type="entry name" value="RAS"/>
    <property type="match status" value="1"/>
</dbReference>
<feature type="compositionally biased region" description="Low complexity" evidence="3">
    <location>
        <begin position="9"/>
        <end position="19"/>
    </location>
</feature>
<dbReference type="FunFam" id="3.40.50.300:FF:001447">
    <property type="entry name" value="Ras-related protein Rab-1B"/>
    <property type="match status" value="1"/>
</dbReference>
<dbReference type="Proteomes" id="UP000002729">
    <property type="component" value="Unassembled WGS sequence"/>
</dbReference>
<evidence type="ECO:0000256" key="3">
    <source>
        <dbReference type="SAM" id="MobiDB-lite"/>
    </source>
</evidence>
<dbReference type="PROSITE" id="PS51419">
    <property type="entry name" value="RAB"/>
    <property type="match status" value="1"/>
</dbReference>
<dbReference type="Gene3D" id="3.40.50.300">
    <property type="entry name" value="P-loop containing nucleotide triphosphate hydrolases"/>
    <property type="match status" value="1"/>
</dbReference>
<evidence type="ECO:0000313" key="4">
    <source>
        <dbReference type="EMBL" id="EGB02498.1"/>
    </source>
</evidence>
<keyword evidence="2" id="KW-0342">GTP-binding</keyword>
<keyword evidence="1" id="KW-0547">Nucleotide-binding</keyword>
<dbReference type="InterPro" id="IPR001806">
    <property type="entry name" value="Small_GTPase"/>
</dbReference>
<evidence type="ECO:0000313" key="5">
    <source>
        <dbReference type="Proteomes" id="UP000002729"/>
    </source>
</evidence>
<dbReference type="RefSeq" id="XP_009042803.1">
    <property type="nucleotide sequence ID" value="XM_009044555.1"/>
</dbReference>
<protein>
    <recommendedName>
        <fullName evidence="6">RJL family GTPase</fullName>
    </recommendedName>
</protein>
<dbReference type="PANTHER" id="PTHR47977">
    <property type="entry name" value="RAS-RELATED PROTEIN RAB"/>
    <property type="match status" value="1"/>
</dbReference>
<dbReference type="SUPFAM" id="SSF52540">
    <property type="entry name" value="P-loop containing nucleoside triphosphate hydrolases"/>
    <property type="match status" value="1"/>
</dbReference>
<feature type="compositionally biased region" description="Pro residues" evidence="3">
    <location>
        <begin position="20"/>
        <end position="29"/>
    </location>
</feature>
<dbReference type="Pfam" id="PF00071">
    <property type="entry name" value="Ras"/>
    <property type="match status" value="1"/>
</dbReference>
<dbReference type="InterPro" id="IPR005225">
    <property type="entry name" value="Small_GTP-bd"/>
</dbReference>
<dbReference type="eggNOG" id="KOG0098">
    <property type="taxonomic scope" value="Eukaryota"/>
</dbReference>
<reference evidence="4 5" key="1">
    <citation type="journal article" date="2011" name="Proc. Natl. Acad. Sci. U.S.A.">
        <title>Niche of harmful alga Aureococcus anophagefferens revealed through ecogenomics.</title>
        <authorList>
            <person name="Gobler C.J."/>
            <person name="Berry D.L."/>
            <person name="Dyhrman S.T."/>
            <person name="Wilhelm S.W."/>
            <person name="Salamov A."/>
            <person name="Lobanov A.V."/>
            <person name="Zhang Y."/>
            <person name="Collier J.L."/>
            <person name="Wurch L.L."/>
            <person name="Kustka A.B."/>
            <person name="Dill B.D."/>
            <person name="Shah M."/>
            <person name="VerBerkmoes N.C."/>
            <person name="Kuo A."/>
            <person name="Terry A."/>
            <person name="Pangilinan J."/>
            <person name="Lindquist E.A."/>
            <person name="Lucas S."/>
            <person name="Paulsen I.T."/>
            <person name="Hattenrath-Lehmann T.K."/>
            <person name="Talmage S.C."/>
            <person name="Walker E.A."/>
            <person name="Koch F."/>
            <person name="Burson A.M."/>
            <person name="Marcoval M.A."/>
            <person name="Tang Y.Z."/>
            <person name="Lecleir G.R."/>
            <person name="Coyne K.J."/>
            <person name="Berg G.M."/>
            <person name="Bertrand E.M."/>
            <person name="Saito M.A."/>
            <person name="Gladyshev V.N."/>
            <person name="Grigoriev I.V."/>
        </authorList>
    </citation>
    <scope>NUCLEOTIDE SEQUENCE [LARGE SCALE GENOMIC DNA]</scope>
    <source>
        <strain evidence="5">CCMP 1984</strain>
    </source>
</reference>
<dbReference type="OMA" id="NMENVVF"/>
<organism evidence="5">
    <name type="scientific">Aureococcus anophagefferens</name>
    <name type="common">Harmful bloom alga</name>
    <dbReference type="NCBI Taxonomy" id="44056"/>
    <lineage>
        <taxon>Eukaryota</taxon>
        <taxon>Sar</taxon>
        <taxon>Stramenopiles</taxon>
        <taxon>Ochrophyta</taxon>
        <taxon>Pelagophyceae</taxon>
        <taxon>Pelagomonadales</taxon>
        <taxon>Pelagomonadaceae</taxon>
        <taxon>Aureococcus</taxon>
    </lineage>
</organism>
<dbReference type="OrthoDB" id="9989112at2759"/>
<feature type="region of interest" description="Disordered" evidence="3">
    <location>
        <begin position="1"/>
        <end position="36"/>
    </location>
</feature>
<sequence>MPERRSSVRRPSADASPAASRPPPAPPTPTGGGAARADKITRIKLLTMGAAESGKSCIVKRYCEGRFITKYIQTVGVDYGVKPVDVDGKKVRINFWDLSGRPEFFEIRNERAAAFYKDTQGALLVFDVSERDSFDQLEDWLKESAKFGMPRDLPVAVCANKVDKPRKVSEAEGRQWAASHKYDYFELSASTGANVPDVFECVFKKALAKLNRANV</sequence>
<evidence type="ECO:0000256" key="2">
    <source>
        <dbReference type="ARBA" id="ARBA00023134"/>
    </source>
</evidence>
<dbReference type="InterPro" id="IPR027417">
    <property type="entry name" value="P-loop_NTPase"/>
</dbReference>
<dbReference type="EMBL" id="GL833479">
    <property type="protein sequence ID" value="EGB02498.1"/>
    <property type="molecule type" value="Genomic_DNA"/>
</dbReference>
<dbReference type="SMART" id="SM00174">
    <property type="entry name" value="RHO"/>
    <property type="match status" value="1"/>
</dbReference>
<dbReference type="GeneID" id="20221569"/>
<dbReference type="InterPro" id="IPR050227">
    <property type="entry name" value="Rab"/>
</dbReference>
<dbReference type="PRINTS" id="PR00449">
    <property type="entry name" value="RASTRNSFRMNG"/>
</dbReference>
<dbReference type="AlphaFoldDB" id="F0YQW1"/>
<dbReference type="NCBIfam" id="TIGR00231">
    <property type="entry name" value="small_GTP"/>
    <property type="match status" value="1"/>
</dbReference>
<dbReference type="SMART" id="SM00173">
    <property type="entry name" value="RAS"/>
    <property type="match status" value="1"/>
</dbReference>
<dbReference type="KEGG" id="aaf:AURANDRAFT_35202"/>
<keyword evidence="5" id="KW-1185">Reference proteome</keyword>
<dbReference type="InParanoid" id="F0YQW1"/>
<proteinExistence type="predicted"/>